<sequence length="272" mass="30146">MTAPPTALPEDGLRDGRHGLAAERPAVVPAEFAAHPARRQVHRGPQPLDRGTRRYPVSTTFVTVVFTVKMCVAYLMYVFFVGHFCVVLQPDRRSSLGRHCAYLPGCKMFHYMLVYLIHHTSRRIPSNERLKFQTVNAICMAFVLVPQFYVMGRSKSSRYCRQPLLNNLSAFMALSIIASGFSVLLTVIEPVPLSFKAAYHVFGLLSFGQGLCTTILTLTATSCAKTTPELYYLSLTLTVACVASTTFFAVKGGMWIMKRLALAQGEGGHTEQ</sequence>
<accession>A0AA47M906</accession>
<keyword evidence="1" id="KW-0472">Membrane</keyword>
<evidence type="ECO:0000313" key="2">
    <source>
        <dbReference type="EMBL" id="KAK0135898.1"/>
    </source>
</evidence>
<proteinExistence type="predicted"/>
<feature type="transmembrane region" description="Helical" evidence="1">
    <location>
        <begin position="130"/>
        <end position="152"/>
    </location>
</feature>
<dbReference type="EMBL" id="JAOPHQ010005405">
    <property type="protein sequence ID" value="KAK0135898.1"/>
    <property type="molecule type" value="Genomic_DNA"/>
</dbReference>
<keyword evidence="3" id="KW-1185">Reference proteome</keyword>
<organism evidence="2 3">
    <name type="scientific">Merluccius polli</name>
    <name type="common">Benguela hake</name>
    <name type="synonym">Merluccius cadenati</name>
    <dbReference type="NCBI Taxonomy" id="89951"/>
    <lineage>
        <taxon>Eukaryota</taxon>
        <taxon>Metazoa</taxon>
        <taxon>Chordata</taxon>
        <taxon>Craniata</taxon>
        <taxon>Vertebrata</taxon>
        <taxon>Euteleostomi</taxon>
        <taxon>Actinopterygii</taxon>
        <taxon>Neopterygii</taxon>
        <taxon>Teleostei</taxon>
        <taxon>Neoteleostei</taxon>
        <taxon>Acanthomorphata</taxon>
        <taxon>Zeiogadaria</taxon>
        <taxon>Gadariae</taxon>
        <taxon>Gadiformes</taxon>
        <taxon>Gadoidei</taxon>
        <taxon>Merlucciidae</taxon>
        <taxon>Merluccius</taxon>
    </lineage>
</organism>
<feature type="transmembrane region" description="Helical" evidence="1">
    <location>
        <begin position="230"/>
        <end position="250"/>
    </location>
</feature>
<protein>
    <submittedName>
        <fullName evidence="2">Uncharacterized protein</fullName>
    </submittedName>
</protein>
<reference evidence="2" key="1">
    <citation type="journal article" date="2023" name="Front. Mar. Sci.">
        <title>A new Merluccius polli reference genome to investigate the effects of global change in West African waters.</title>
        <authorList>
            <person name="Mateo J.L."/>
            <person name="Blanco-Fernandez C."/>
            <person name="Garcia-Vazquez E."/>
            <person name="Machado-Schiaffino G."/>
        </authorList>
    </citation>
    <scope>NUCLEOTIDE SEQUENCE</scope>
    <source>
        <strain evidence="2">C29</strain>
        <tissue evidence="2">Fin</tissue>
    </source>
</reference>
<dbReference type="Proteomes" id="UP001174136">
    <property type="component" value="Unassembled WGS sequence"/>
</dbReference>
<feature type="transmembrane region" description="Helical" evidence="1">
    <location>
        <begin position="100"/>
        <end position="118"/>
    </location>
</feature>
<dbReference type="AlphaFoldDB" id="A0AA47M906"/>
<keyword evidence="1" id="KW-0812">Transmembrane</keyword>
<keyword evidence="1" id="KW-1133">Transmembrane helix</keyword>
<comment type="caution">
    <text evidence="2">The sequence shown here is derived from an EMBL/GenBank/DDBJ whole genome shotgun (WGS) entry which is preliminary data.</text>
</comment>
<evidence type="ECO:0000256" key="1">
    <source>
        <dbReference type="SAM" id="Phobius"/>
    </source>
</evidence>
<feature type="transmembrane region" description="Helical" evidence="1">
    <location>
        <begin position="164"/>
        <end position="185"/>
    </location>
</feature>
<gene>
    <name evidence="2" type="ORF">N1851_028275</name>
</gene>
<evidence type="ECO:0000313" key="3">
    <source>
        <dbReference type="Proteomes" id="UP001174136"/>
    </source>
</evidence>
<name>A0AA47M906_MERPO</name>
<feature type="transmembrane region" description="Helical" evidence="1">
    <location>
        <begin position="197"/>
        <end position="218"/>
    </location>
</feature>
<feature type="transmembrane region" description="Helical" evidence="1">
    <location>
        <begin position="61"/>
        <end position="88"/>
    </location>
</feature>